<reference evidence="3" key="1">
    <citation type="submission" date="2016-06" db="UniProtKB">
        <authorList>
            <consortium name="WormBaseParasite"/>
        </authorList>
    </citation>
    <scope>IDENTIFICATION</scope>
</reference>
<dbReference type="AlphaFoldDB" id="A0A183DTG2"/>
<evidence type="ECO:0000313" key="2">
    <source>
        <dbReference type="Proteomes" id="UP000271098"/>
    </source>
</evidence>
<gene>
    <name evidence="1" type="ORF">GPUH_LOCUS12003</name>
</gene>
<keyword evidence="2" id="KW-1185">Reference proteome</keyword>
<dbReference type="Proteomes" id="UP000271098">
    <property type="component" value="Unassembled WGS sequence"/>
</dbReference>
<dbReference type="WBParaSite" id="GPUH_0001201701-mRNA-1">
    <property type="protein sequence ID" value="GPUH_0001201701-mRNA-1"/>
    <property type="gene ID" value="GPUH_0001201701"/>
</dbReference>
<reference evidence="1 2" key="2">
    <citation type="submission" date="2018-11" db="EMBL/GenBank/DDBJ databases">
        <authorList>
            <consortium name="Pathogen Informatics"/>
        </authorList>
    </citation>
    <scope>NUCLEOTIDE SEQUENCE [LARGE SCALE GENOMIC DNA]</scope>
</reference>
<proteinExistence type="predicted"/>
<evidence type="ECO:0000313" key="1">
    <source>
        <dbReference type="EMBL" id="VDN19668.1"/>
    </source>
</evidence>
<protein>
    <submittedName>
        <fullName evidence="3">MOR2-PAG1_N domain-containing protein</fullName>
    </submittedName>
</protein>
<dbReference type="EMBL" id="UYRT01078963">
    <property type="protein sequence ID" value="VDN19668.1"/>
    <property type="molecule type" value="Genomic_DNA"/>
</dbReference>
<accession>A0A183DTG2</accession>
<evidence type="ECO:0000313" key="3">
    <source>
        <dbReference type="WBParaSite" id="GPUH_0001201701-mRNA-1"/>
    </source>
</evidence>
<organism evidence="3">
    <name type="scientific">Gongylonema pulchrum</name>
    <dbReference type="NCBI Taxonomy" id="637853"/>
    <lineage>
        <taxon>Eukaryota</taxon>
        <taxon>Metazoa</taxon>
        <taxon>Ecdysozoa</taxon>
        <taxon>Nematoda</taxon>
        <taxon>Chromadorea</taxon>
        <taxon>Rhabditida</taxon>
        <taxon>Spirurina</taxon>
        <taxon>Spiruromorpha</taxon>
        <taxon>Spiruroidea</taxon>
        <taxon>Gongylonematidae</taxon>
        <taxon>Gongylonema</taxon>
    </lineage>
</organism>
<sequence length="236" mass="27171">MLHRMKKSEIWAQFCRFIGYHFLFQASKEELREASAKNLLQSCFEYISMCLKTDDLNFDQKKIAEAWLAVYGVLKNCGLLTQGILAEQAKIVANVILSEFVLINKMEELILSPFDPHMEIGRVIDFWIKRIILKYRPLQHTVLAYLKEQIESGTLFAGDAQQDEIYLCGSSVQFLLLIRGNRKPINEAAANGGSARRNTDLYAICVKLLGERLQRMANKYMESDLFMNVESIFQEL</sequence>
<name>A0A183DTG2_9BILA</name>